<keyword evidence="3" id="KW-1185">Reference proteome</keyword>
<evidence type="ECO:0000313" key="2">
    <source>
        <dbReference type="EMBL" id="KAI2665988.1"/>
    </source>
</evidence>
<organism evidence="2 3">
    <name type="scientific">Labeo rohita</name>
    <name type="common">Indian major carp</name>
    <name type="synonym">Cyprinus rohita</name>
    <dbReference type="NCBI Taxonomy" id="84645"/>
    <lineage>
        <taxon>Eukaryota</taxon>
        <taxon>Metazoa</taxon>
        <taxon>Chordata</taxon>
        <taxon>Craniata</taxon>
        <taxon>Vertebrata</taxon>
        <taxon>Euteleostomi</taxon>
        <taxon>Actinopterygii</taxon>
        <taxon>Neopterygii</taxon>
        <taxon>Teleostei</taxon>
        <taxon>Ostariophysi</taxon>
        <taxon>Cypriniformes</taxon>
        <taxon>Cyprinidae</taxon>
        <taxon>Labeoninae</taxon>
        <taxon>Labeonini</taxon>
        <taxon>Labeo</taxon>
    </lineage>
</organism>
<feature type="compositionally biased region" description="Polar residues" evidence="1">
    <location>
        <begin position="245"/>
        <end position="263"/>
    </location>
</feature>
<name>A0ABQ8MT44_LABRO</name>
<comment type="caution">
    <text evidence="2">The sequence shown here is derived from an EMBL/GenBank/DDBJ whole genome shotgun (WGS) entry which is preliminary data.</text>
</comment>
<dbReference type="Proteomes" id="UP000830375">
    <property type="component" value="Unassembled WGS sequence"/>
</dbReference>
<dbReference type="EMBL" id="JACTAM010000003">
    <property type="protein sequence ID" value="KAI2665988.1"/>
    <property type="molecule type" value="Genomic_DNA"/>
</dbReference>
<protein>
    <submittedName>
        <fullName evidence="2">Uncharacterized protein</fullName>
    </submittedName>
</protein>
<evidence type="ECO:0000256" key="1">
    <source>
        <dbReference type="SAM" id="MobiDB-lite"/>
    </source>
</evidence>
<sequence length="280" mass="29593">MSANNLFGGGPRFAHDAGTSVPHTCTFVTYLSEPIQVGASSPGRFMSQIVATDGGSIPCSSVRPAPHAAVSVVVQESEHFTSFSSTPQNYGDAQRLSRFKVTEETPFPSGGSPARSVLSMQNFHGRRIPYGLRGGPSRTPSLWRLTEIQRLARQVLLWAQTKFLTFRAVHVPGHLNSGILALESGGRTPRSGCSCPRMAQDQSLCFFPDLITARSSVQSTVGQGVAFAVGGPTVAQSVVVLKPGQSASRPSLGGSTQTQSVDTSPRHDLASLTGIMVVKA</sequence>
<gene>
    <name evidence="2" type="ORF">H4Q32_009729</name>
</gene>
<evidence type="ECO:0000313" key="3">
    <source>
        <dbReference type="Proteomes" id="UP000830375"/>
    </source>
</evidence>
<feature type="region of interest" description="Disordered" evidence="1">
    <location>
        <begin position="245"/>
        <end position="266"/>
    </location>
</feature>
<accession>A0ABQ8MT44</accession>
<proteinExistence type="predicted"/>
<reference evidence="2 3" key="1">
    <citation type="submission" date="2022-01" db="EMBL/GenBank/DDBJ databases">
        <title>A high-quality chromosome-level genome assembly of rohu carp, Labeo rohita.</title>
        <authorList>
            <person name="Arick M.A. II"/>
            <person name="Hsu C.-Y."/>
            <person name="Magbanua Z."/>
            <person name="Pechanova O."/>
            <person name="Grover C."/>
            <person name="Miller E."/>
            <person name="Thrash A."/>
            <person name="Ezzel L."/>
            <person name="Alam S."/>
            <person name="Benzie J."/>
            <person name="Hamilton M."/>
            <person name="Karsi A."/>
            <person name="Lawrence M.L."/>
            <person name="Peterson D.G."/>
        </authorList>
    </citation>
    <scope>NUCLEOTIDE SEQUENCE [LARGE SCALE GENOMIC DNA]</scope>
    <source>
        <strain evidence="3">BAU-BD-2019</strain>
        <tissue evidence="2">Blood</tissue>
    </source>
</reference>